<dbReference type="InterPro" id="IPR007110">
    <property type="entry name" value="Ig-like_dom"/>
</dbReference>
<feature type="domain" description="Fibronectin type-III" evidence="5">
    <location>
        <begin position="722"/>
        <end position="819"/>
    </location>
</feature>
<dbReference type="SMART" id="SM00409">
    <property type="entry name" value="IG"/>
    <property type="match status" value="2"/>
</dbReference>
<sequence>YTTNNFSVLHIIGTAPNDSGQYHCESGTTRSEVANLTVLSHRIFKRPLNVDERFTLVKELSRETFVKVGENIILECLFVDPAIVVSWTALNAYGQTIRISDDSSASNASKTAIKILNASEDVGGSYTCHGALDGDIRKYSTLLTCKRSDQPAIVSVFSAPPLLLMEYLVSRMTKTQGTTTRLHCSATNDPDDTSLDISWYKDGKKITPFGRIKLQPAEGFSSEITEDDVGISSVEFSKDLLISSVQQSNQGLYQCIVSNSIGEQTAVVGLTVEADFDSRITDLVVTTDHANSQFDLEWKLPASVDYVQAQSSLFLLSYYLSDGGSANNVPLHNVQCTADNRCRAKCCSPNYTFLPRRNYTFQMSTLLTIDKVAKISPLSDQISVVSWDGAAKKALDLFVSAPKADVISIRWSHPSEDISNGIVQRYAVDYYKIPSGSNDESSSLRTENVAATRNEFQITGVRPRETYRFRVVPITRHGSPSNMLLKLDTNFTFIAYTVDSLSRGLDGSLGSPILHIKQNNESSLQILWRNDSIGGDVGYGDQIPTVLLKYARSGGTSLKEKAGHAYQFCGRLYVGARHGADFCRIFRTAQKSLTDIFGDVASRTQLPKPVRCENGAYSDIAEGNKSECYCEPSREFGDAMRVIWKWPADDYSADEFVVHYTLDEKDIEEDDRMVITDEFFADLPSLKSSTTYRVMVEARNKAGGVEGFWFNCTTPTLMQIPAPSDVTYAKLNETAVEVKWSPTVANPQWSTPVGYVIQVQTSSTSIPASEIVVDGIKTSRYVLTVQPHVLYTIRVAARSSAGEIGVRSPPYLLTTTSRSNSPKASANSGDEKHKRRAFLSKSYKEAILIAAVVIVGLLTICFAAICAHFRLKRRKLQMGLNGGMHAGNDANFAAGMRSYEMEGLLPSRGDRSIRDIRTMNRCADIQETELQFDSARSSLAEGRLSLAEPPSLDTKGGERGALPSGRDKYEKCAISLPLVEGYSRTSHIKLRTCDINFRLLNDDKFLQRLREAGLTSNLTTPRVSHIV</sequence>
<dbReference type="InterPro" id="IPR036179">
    <property type="entry name" value="Ig-like_dom_sf"/>
</dbReference>
<reference evidence="7" key="1">
    <citation type="submission" date="2023-03" db="UniProtKB">
        <authorList>
            <consortium name="WormBaseParasite"/>
        </authorList>
    </citation>
    <scope>IDENTIFICATION</scope>
</reference>
<keyword evidence="1" id="KW-0677">Repeat</keyword>
<keyword evidence="2" id="KW-1015">Disulfide bond</keyword>
<evidence type="ECO:0000256" key="2">
    <source>
        <dbReference type="ARBA" id="ARBA00023157"/>
    </source>
</evidence>
<feature type="transmembrane region" description="Helical" evidence="3">
    <location>
        <begin position="846"/>
        <end position="869"/>
    </location>
</feature>
<dbReference type="Proteomes" id="UP000036681">
    <property type="component" value="Unplaced"/>
</dbReference>
<proteinExistence type="predicted"/>
<dbReference type="GO" id="GO:0098609">
    <property type="term" value="P:cell-cell adhesion"/>
    <property type="evidence" value="ECO:0007669"/>
    <property type="project" value="TreeGrafter"/>
</dbReference>
<dbReference type="SUPFAM" id="SSF49265">
    <property type="entry name" value="Fibronectin type III"/>
    <property type="match status" value="2"/>
</dbReference>
<feature type="domain" description="Ig-like" evidence="4">
    <location>
        <begin position="52"/>
        <end position="128"/>
    </location>
</feature>
<protein>
    <submittedName>
        <fullName evidence="7">Fibronectin type III domain protein</fullName>
    </submittedName>
</protein>
<dbReference type="Pfam" id="PF00041">
    <property type="entry name" value="fn3"/>
    <property type="match status" value="2"/>
</dbReference>
<dbReference type="InterPro" id="IPR003598">
    <property type="entry name" value="Ig_sub2"/>
</dbReference>
<evidence type="ECO:0000313" key="7">
    <source>
        <dbReference type="WBParaSite" id="ALUE_0001413301-mRNA-1"/>
    </source>
</evidence>
<dbReference type="SMART" id="SM00408">
    <property type="entry name" value="IGc2"/>
    <property type="match status" value="2"/>
</dbReference>
<evidence type="ECO:0000256" key="1">
    <source>
        <dbReference type="ARBA" id="ARBA00022737"/>
    </source>
</evidence>
<name>A0A9J2PXN8_ASCLU</name>
<dbReference type="InterPro" id="IPR003599">
    <property type="entry name" value="Ig_sub"/>
</dbReference>
<evidence type="ECO:0000256" key="3">
    <source>
        <dbReference type="SAM" id="Phobius"/>
    </source>
</evidence>
<dbReference type="PANTHER" id="PTHR44170">
    <property type="entry name" value="PROTEIN SIDEKICK"/>
    <property type="match status" value="1"/>
</dbReference>
<dbReference type="PROSITE" id="PS50835">
    <property type="entry name" value="IG_LIKE"/>
    <property type="match status" value="2"/>
</dbReference>
<dbReference type="Gene3D" id="2.60.40.10">
    <property type="entry name" value="Immunoglobulins"/>
    <property type="match status" value="4"/>
</dbReference>
<keyword evidence="3" id="KW-0472">Membrane</keyword>
<dbReference type="CDD" id="cd00063">
    <property type="entry name" value="FN3"/>
    <property type="match status" value="3"/>
</dbReference>
<evidence type="ECO:0000259" key="5">
    <source>
        <dbReference type="PROSITE" id="PS50853"/>
    </source>
</evidence>
<dbReference type="WBParaSite" id="ALUE_0001413301-mRNA-1">
    <property type="protein sequence ID" value="ALUE_0001413301-mRNA-1"/>
    <property type="gene ID" value="ALUE_0001413301"/>
</dbReference>
<keyword evidence="6" id="KW-1185">Reference proteome</keyword>
<dbReference type="PROSITE" id="PS50853">
    <property type="entry name" value="FN3"/>
    <property type="match status" value="2"/>
</dbReference>
<dbReference type="InterPro" id="IPR036116">
    <property type="entry name" value="FN3_sf"/>
</dbReference>
<organism evidence="6 7">
    <name type="scientific">Ascaris lumbricoides</name>
    <name type="common">Giant roundworm</name>
    <dbReference type="NCBI Taxonomy" id="6252"/>
    <lineage>
        <taxon>Eukaryota</taxon>
        <taxon>Metazoa</taxon>
        <taxon>Ecdysozoa</taxon>
        <taxon>Nematoda</taxon>
        <taxon>Chromadorea</taxon>
        <taxon>Rhabditida</taxon>
        <taxon>Spirurina</taxon>
        <taxon>Ascaridomorpha</taxon>
        <taxon>Ascaridoidea</taxon>
        <taxon>Ascarididae</taxon>
        <taxon>Ascaris</taxon>
    </lineage>
</organism>
<accession>A0A9J2PXN8</accession>
<dbReference type="InterPro" id="IPR013098">
    <property type="entry name" value="Ig_I-set"/>
</dbReference>
<dbReference type="AlphaFoldDB" id="A0A9J2PXN8"/>
<feature type="domain" description="Fibronectin type-III" evidence="5">
    <location>
        <begin position="393"/>
        <end position="500"/>
    </location>
</feature>
<keyword evidence="3" id="KW-1133">Transmembrane helix</keyword>
<dbReference type="SUPFAM" id="SSF48726">
    <property type="entry name" value="Immunoglobulin"/>
    <property type="match status" value="2"/>
</dbReference>
<dbReference type="InterPro" id="IPR003961">
    <property type="entry name" value="FN3_dom"/>
</dbReference>
<evidence type="ECO:0000259" key="4">
    <source>
        <dbReference type="PROSITE" id="PS50835"/>
    </source>
</evidence>
<dbReference type="SMART" id="SM00060">
    <property type="entry name" value="FN3"/>
    <property type="match status" value="3"/>
</dbReference>
<dbReference type="InterPro" id="IPR013783">
    <property type="entry name" value="Ig-like_fold"/>
</dbReference>
<evidence type="ECO:0000313" key="6">
    <source>
        <dbReference type="Proteomes" id="UP000036681"/>
    </source>
</evidence>
<dbReference type="Pfam" id="PF07679">
    <property type="entry name" value="I-set"/>
    <property type="match status" value="1"/>
</dbReference>
<keyword evidence="3" id="KW-0812">Transmembrane</keyword>
<feature type="domain" description="Ig-like" evidence="4">
    <location>
        <begin position="160"/>
        <end position="271"/>
    </location>
</feature>
<dbReference type="PANTHER" id="PTHR44170:SF55">
    <property type="entry name" value="OBSCURIN ISOFORM X2"/>
    <property type="match status" value="1"/>
</dbReference>